<sequence>MRLNPEKFDGSDLTITEYPMPVLRGPCADIVDFDDDFKQTCKEMMSIMYQADGVGLAATQVGLWKRFFVYNPTGDRLMKPYERIVVNPRITKYGEATADEEEGCLSSRSENCAGVIRRSLDIWVEYVDERNKKRTKKLSGFEARVFQHEYDHIEGVLHIDRLSPEDRAKVEPELERMVAEYGPGGALTLTPEILAALRPEVRSGRMPPMEPPAAPAKKAKKKKKKPAKTGFG</sequence>
<evidence type="ECO:0000313" key="5">
    <source>
        <dbReference type="EMBL" id="KAK7236145.1"/>
    </source>
</evidence>
<dbReference type="NCBIfam" id="TIGR00079">
    <property type="entry name" value="pept_deformyl"/>
    <property type="match status" value="1"/>
</dbReference>
<dbReference type="CDD" id="cd00487">
    <property type="entry name" value="Pep_deformylase"/>
    <property type="match status" value="1"/>
</dbReference>
<dbReference type="Pfam" id="PF01327">
    <property type="entry name" value="Pep_deformylase"/>
    <property type="match status" value="1"/>
</dbReference>
<protein>
    <recommendedName>
        <fullName evidence="2 3">Peptide deformylase</fullName>
        <ecNumber evidence="2 3">3.5.1.88</ecNumber>
    </recommendedName>
</protein>
<comment type="similarity">
    <text evidence="1 3">Belongs to the polypeptide deformylase family.</text>
</comment>
<dbReference type="NCBIfam" id="NF001159">
    <property type="entry name" value="PRK00150.1-3"/>
    <property type="match status" value="1"/>
</dbReference>
<dbReference type="HAMAP" id="MF_00163">
    <property type="entry name" value="Pep_deformylase"/>
    <property type="match status" value="1"/>
</dbReference>
<feature type="compositionally biased region" description="Basic residues" evidence="4">
    <location>
        <begin position="217"/>
        <end position="232"/>
    </location>
</feature>
<keyword evidence="3" id="KW-0378">Hydrolase</keyword>
<evidence type="ECO:0000256" key="3">
    <source>
        <dbReference type="RuleBase" id="RU362111"/>
    </source>
</evidence>
<dbReference type="PRINTS" id="PR01576">
    <property type="entry name" value="PDEFORMYLASE"/>
</dbReference>
<dbReference type="Gene3D" id="3.90.45.10">
    <property type="entry name" value="Peptide deformylase"/>
    <property type="match status" value="1"/>
</dbReference>
<dbReference type="PANTHER" id="PTHR10458">
    <property type="entry name" value="PEPTIDE DEFORMYLASE"/>
    <property type="match status" value="1"/>
</dbReference>
<comment type="caution">
    <text evidence="5">The sequence shown here is derived from an EMBL/GenBank/DDBJ whole genome shotgun (WGS) entry which is preliminary data.</text>
</comment>
<keyword evidence="3" id="KW-0479">Metal-binding</keyword>
<reference evidence="5 6" key="1">
    <citation type="submission" date="2024-03" db="EMBL/GenBank/DDBJ databases">
        <title>Aureococcus anophagefferens CCMP1851 and Kratosvirus quantuckense: Draft genome of a second virus-susceptible host strain in the model system.</title>
        <authorList>
            <person name="Chase E."/>
            <person name="Truchon A.R."/>
            <person name="Schepens W."/>
            <person name="Wilhelm S.W."/>
        </authorList>
    </citation>
    <scope>NUCLEOTIDE SEQUENCE [LARGE SCALE GENOMIC DNA]</scope>
    <source>
        <strain evidence="5 6">CCMP1851</strain>
    </source>
</reference>
<dbReference type="InterPro" id="IPR036821">
    <property type="entry name" value="Peptide_deformylase_sf"/>
</dbReference>
<dbReference type="EMBL" id="JBBJCI010000286">
    <property type="protein sequence ID" value="KAK7236145.1"/>
    <property type="molecule type" value="Genomic_DNA"/>
</dbReference>
<dbReference type="EC" id="3.5.1.88" evidence="2 3"/>
<accession>A0ABR1FQY2</accession>
<gene>
    <name evidence="5" type="primary">PDF1B</name>
    <name evidence="5" type="ORF">SO694_00060029</name>
</gene>
<dbReference type="InterPro" id="IPR023635">
    <property type="entry name" value="Peptide_deformylase"/>
</dbReference>
<organism evidence="5 6">
    <name type="scientific">Aureococcus anophagefferens</name>
    <name type="common">Harmful bloom alga</name>
    <dbReference type="NCBI Taxonomy" id="44056"/>
    <lineage>
        <taxon>Eukaryota</taxon>
        <taxon>Sar</taxon>
        <taxon>Stramenopiles</taxon>
        <taxon>Ochrophyta</taxon>
        <taxon>Pelagophyceae</taxon>
        <taxon>Pelagomonadales</taxon>
        <taxon>Pelagomonadaceae</taxon>
        <taxon>Aureococcus</taxon>
    </lineage>
</organism>
<evidence type="ECO:0000313" key="6">
    <source>
        <dbReference type="Proteomes" id="UP001363151"/>
    </source>
</evidence>
<dbReference type="Proteomes" id="UP001363151">
    <property type="component" value="Unassembled WGS sequence"/>
</dbReference>
<keyword evidence="6" id="KW-1185">Reference proteome</keyword>
<feature type="region of interest" description="Disordered" evidence="4">
    <location>
        <begin position="200"/>
        <end position="232"/>
    </location>
</feature>
<evidence type="ECO:0000256" key="2">
    <source>
        <dbReference type="ARBA" id="ARBA00012175"/>
    </source>
</evidence>
<evidence type="ECO:0000256" key="1">
    <source>
        <dbReference type="ARBA" id="ARBA00010759"/>
    </source>
</evidence>
<comment type="catalytic activity">
    <reaction evidence="3">
        <text>N-terminal N-formyl-L-methionyl-[peptide] + H2O = N-terminal L-methionyl-[peptide] + formate</text>
        <dbReference type="Rhea" id="RHEA:24420"/>
        <dbReference type="Rhea" id="RHEA-COMP:10639"/>
        <dbReference type="Rhea" id="RHEA-COMP:10640"/>
        <dbReference type="ChEBI" id="CHEBI:15377"/>
        <dbReference type="ChEBI" id="CHEBI:15740"/>
        <dbReference type="ChEBI" id="CHEBI:49298"/>
        <dbReference type="ChEBI" id="CHEBI:64731"/>
        <dbReference type="EC" id="3.5.1.88"/>
    </reaction>
</comment>
<evidence type="ECO:0000256" key="4">
    <source>
        <dbReference type="SAM" id="MobiDB-lite"/>
    </source>
</evidence>
<name>A0ABR1FQY2_AURAN</name>
<dbReference type="PANTHER" id="PTHR10458:SF22">
    <property type="entry name" value="PEPTIDE DEFORMYLASE"/>
    <property type="match status" value="1"/>
</dbReference>
<dbReference type="SUPFAM" id="SSF56420">
    <property type="entry name" value="Peptide deformylase"/>
    <property type="match status" value="1"/>
</dbReference>
<proteinExistence type="inferred from homology"/>
<comment type="function">
    <text evidence="3">Removes the formyl group from the N-terminal Met of newly synthesized proteins.</text>
</comment>
<keyword evidence="3" id="KW-0648">Protein biosynthesis</keyword>